<gene>
    <name evidence="2" type="ORF">OOZ53_01890</name>
</gene>
<sequence length="420" mass="44397">MSAIPNAASGLCACVVAGLLVAGCSNGQHLKLSDTPIPTSRTLATQDGAAQPDLSSNAASADIAENSQEQVAEAPQSSADGGGSTPESSDPQEVADVTEAPVPATAPRTETHAVVKTITVTERPAGTTESGQIIETPTRIIEREETVETTQRVVDRVVVDDDAGRAVEQVEVIERTQRTVDTVEIDKATGAAVETIVRSEPVEKEMEAVTVVFEKKASEAARDPSRLFVGPDLANATDFQGYGIVAIRADTPPSERQRLNLICEAFIAPLPERSDGETTGMATVWPVVSSARADELNTAPRDRICGAAVERYGLAEGRKAIIDTERTGWILDNRGPYLLAWSPPGAKGTAGALVLLVDLSGVTTAEAARAIMQRWSSDIERNNALRSADGWNVDVLRPIIANWREAFGARTLMLLGPVGG</sequence>
<accession>A0ABT4VH93</accession>
<evidence type="ECO:0000313" key="3">
    <source>
        <dbReference type="Proteomes" id="UP001148313"/>
    </source>
</evidence>
<evidence type="ECO:0008006" key="4">
    <source>
        <dbReference type="Google" id="ProtNLM"/>
    </source>
</evidence>
<protein>
    <recommendedName>
        <fullName evidence="4">G5 domain-containing protein</fullName>
    </recommendedName>
</protein>
<proteinExistence type="predicted"/>
<name>A0ABT4VH93_9HYPH</name>
<feature type="compositionally biased region" description="Polar residues" evidence="1">
    <location>
        <begin position="53"/>
        <end position="91"/>
    </location>
</feature>
<reference evidence="2" key="1">
    <citation type="submission" date="2022-11" db="EMBL/GenBank/DDBJ databases">
        <title>Hoeflea poritis sp. nov., isolated from scleractinian coral Porites lutea.</title>
        <authorList>
            <person name="Zhang G."/>
            <person name="Wei Q."/>
            <person name="Cai L."/>
        </authorList>
    </citation>
    <scope>NUCLEOTIDE SEQUENCE</scope>
    <source>
        <strain evidence="2">E7-10</strain>
    </source>
</reference>
<organism evidence="2 3">
    <name type="scientific">Hoeflea poritis</name>
    <dbReference type="NCBI Taxonomy" id="2993659"/>
    <lineage>
        <taxon>Bacteria</taxon>
        <taxon>Pseudomonadati</taxon>
        <taxon>Pseudomonadota</taxon>
        <taxon>Alphaproteobacteria</taxon>
        <taxon>Hyphomicrobiales</taxon>
        <taxon>Rhizobiaceae</taxon>
        <taxon>Hoeflea</taxon>
    </lineage>
</organism>
<comment type="caution">
    <text evidence="2">The sequence shown here is derived from an EMBL/GenBank/DDBJ whole genome shotgun (WGS) entry which is preliminary data.</text>
</comment>
<dbReference type="Proteomes" id="UP001148313">
    <property type="component" value="Unassembled WGS sequence"/>
</dbReference>
<evidence type="ECO:0000313" key="2">
    <source>
        <dbReference type="EMBL" id="MDA4844077.1"/>
    </source>
</evidence>
<dbReference type="RefSeq" id="WP_271087600.1">
    <property type="nucleotide sequence ID" value="NZ_JAPJZH010000001.1"/>
</dbReference>
<feature type="region of interest" description="Disordered" evidence="1">
    <location>
        <begin position="41"/>
        <end position="112"/>
    </location>
</feature>
<evidence type="ECO:0000256" key="1">
    <source>
        <dbReference type="SAM" id="MobiDB-lite"/>
    </source>
</evidence>
<keyword evidence="3" id="KW-1185">Reference proteome</keyword>
<dbReference type="EMBL" id="JAPJZH010000001">
    <property type="protein sequence ID" value="MDA4844077.1"/>
    <property type="molecule type" value="Genomic_DNA"/>
</dbReference>